<evidence type="ECO:0000313" key="2">
    <source>
        <dbReference type="Proteomes" id="UP000176774"/>
    </source>
</evidence>
<evidence type="ECO:0000313" key="1">
    <source>
        <dbReference type="EMBL" id="OGZ73560.1"/>
    </source>
</evidence>
<dbReference type="InterPro" id="IPR050238">
    <property type="entry name" value="DNA_Rep/Repair_Clamp_Loader"/>
</dbReference>
<protein>
    <recommendedName>
        <fullName evidence="3">DNA polymerase III subunit delta</fullName>
    </recommendedName>
</protein>
<organism evidence="1 2">
    <name type="scientific">Candidatus Staskawiczbacteria bacterium RIFCSPLOWO2_01_FULL_38_12b</name>
    <dbReference type="NCBI Taxonomy" id="1802214"/>
    <lineage>
        <taxon>Bacteria</taxon>
        <taxon>Candidatus Staskawicziibacteriota</taxon>
    </lineage>
</organism>
<dbReference type="Pfam" id="PF13177">
    <property type="entry name" value="DNA_pol3_delta2"/>
    <property type="match status" value="1"/>
</dbReference>
<accession>A0A1G2IGK2</accession>
<gene>
    <name evidence="1" type="ORF">A2908_00450</name>
</gene>
<evidence type="ECO:0008006" key="3">
    <source>
        <dbReference type="Google" id="ProtNLM"/>
    </source>
</evidence>
<dbReference type="Proteomes" id="UP000176774">
    <property type="component" value="Unassembled WGS sequence"/>
</dbReference>
<dbReference type="Gene3D" id="3.40.50.300">
    <property type="entry name" value="P-loop containing nucleotide triphosphate hydrolases"/>
    <property type="match status" value="1"/>
</dbReference>
<dbReference type="PANTHER" id="PTHR11669">
    <property type="entry name" value="REPLICATION FACTOR C / DNA POLYMERASE III GAMMA-TAU SUBUNIT"/>
    <property type="match status" value="1"/>
</dbReference>
<reference evidence="1 2" key="1">
    <citation type="journal article" date="2016" name="Nat. Commun.">
        <title>Thousands of microbial genomes shed light on interconnected biogeochemical processes in an aquifer system.</title>
        <authorList>
            <person name="Anantharaman K."/>
            <person name="Brown C.T."/>
            <person name="Hug L.A."/>
            <person name="Sharon I."/>
            <person name="Castelle C.J."/>
            <person name="Probst A.J."/>
            <person name="Thomas B.C."/>
            <person name="Singh A."/>
            <person name="Wilkins M.J."/>
            <person name="Karaoz U."/>
            <person name="Brodie E.L."/>
            <person name="Williams K.H."/>
            <person name="Hubbard S.S."/>
            <person name="Banfield J.F."/>
        </authorList>
    </citation>
    <scope>NUCLEOTIDE SEQUENCE [LARGE SCALE GENOMIC DNA]</scope>
</reference>
<dbReference type="GO" id="GO:0006261">
    <property type="term" value="P:DNA-templated DNA replication"/>
    <property type="evidence" value="ECO:0007669"/>
    <property type="project" value="TreeGrafter"/>
</dbReference>
<dbReference type="STRING" id="1802214.A2908_00450"/>
<dbReference type="AlphaFoldDB" id="A0A1G2IGK2"/>
<dbReference type="PANTHER" id="PTHR11669:SF8">
    <property type="entry name" value="DNA POLYMERASE III SUBUNIT DELTA"/>
    <property type="match status" value="1"/>
</dbReference>
<dbReference type="EMBL" id="MHPA01000010">
    <property type="protein sequence ID" value="OGZ73560.1"/>
    <property type="molecule type" value="Genomic_DNA"/>
</dbReference>
<proteinExistence type="predicted"/>
<dbReference type="InterPro" id="IPR027417">
    <property type="entry name" value="P-loop_NTPase"/>
</dbReference>
<sequence length="294" mass="33576">MITPYQKQWEFLKGKFEAGQLSHAYLFFGQEGIGKKEFAKEFVKQLNCSYSKLRDCADLSMVEGGRGDCQNCKLIEKEQFPDLLTVKSMSSESSVKNEKDMMEIDVGQIREVNNFLSYKSYYGGHKAIIIDNAERMNREAQHSFLKTLEEPKGKTVIFLISSKPEALLPTIFSRCQTVAFFPIKQYAPSEVEQKLLQELLPVIHGELAIKFQYVKKTNPESATVVSILKVLQRYFRNMLLAKVGVVSLKAPHEEGNYPVEKIKKIMRLIETLHMQLSATNTNPKLALEILLLEL</sequence>
<dbReference type="SUPFAM" id="SSF52540">
    <property type="entry name" value="P-loop containing nucleoside triphosphate hydrolases"/>
    <property type="match status" value="1"/>
</dbReference>
<name>A0A1G2IGK2_9BACT</name>
<comment type="caution">
    <text evidence="1">The sequence shown here is derived from an EMBL/GenBank/DDBJ whole genome shotgun (WGS) entry which is preliminary data.</text>
</comment>